<dbReference type="AlphaFoldDB" id="A0A9P4UHD2"/>
<dbReference type="Proteomes" id="UP000799764">
    <property type="component" value="Unassembled WGS sequence"/>
</dbReference>
<comment type="caution">
    <text evidence="1">The sequence shown here is derived from an EMBL/GenBank/DDBJ whole genome shotgun (WGS) entry which is preliminary data.</text>
</comment>
<proteinExistence type="predicted"/>
<reference evidence="1" key="1">
    <citation type="journal article" date="2020" name="Stud. Mycol.">
        <title>101 Dothideomycetes genomes: a test case for predicting lifestyles and emergence of pathogens.</title>
        <authorList>
            <person name="Haridas S."/>
            <person name="Albert R."/>
            <person name="Binder M."/>
            <person name="Bloem J."/>
            <person name="Labutti K."/>
            <person name="Salamov A."/>
            <person name="Andreopoulos B."/>
            <person name="Baker S."/>
            <person name="Barry K."/>
            <person name="Bills G."/>
            <person name="Bluhm B."/>
            <person name="Cannon C."/>
            <person name="Castanera R."/>
            <person name="Culley D."/>
            <person name="Daum C."/>
            <person name="Ezra D."/>
            <person name="Gonzalez J."/>
            <person name="Henrissat B."/>
            <person name="Kuo A."/>
            <person name="Liang C."/>
            <person name="Lipzen A."/>
            <person name="Lutzoni F."/>
            <person name="Magnuson J."/>
            <person name="Mondo S."/>
            <person name="Nolan M."/>
            <person name="Ohm R."/>
            <person name="Pangilinan J."/>
            <person name="Park H.-J."/>
            <person name="Ramirez L."/>
            <person name="Alfaro M."/>
            <person name="Sun H."/>
            <person name="Tritt A."/>
            <person name="Yoshinaga Y."/>
            <person name="Zwiers L.-H."/>
            <person name="Turgeon B."/>
            <person name="Goodwin S."/>
            <person name="Spatafora J."/>
            <person name="Crous P."/>
            <person name="Grigoriev I."/>
        </authorList>
    </citation>
    <scope>NUCLEOTIDE SEQUENCE</scope>
    <source>
        <strain evidence="1">CBS 690.94</strain>
    </source>
</reference>
<evidence type="ECO:0000313" key="2">
    <source>
        <dbReference type="Proteomes" id="UP000799764"/>
    </source>
</evidence>
<accession>A0A9P4UHD2</accession>
<name>A0A9P4UHD2_9PLEO</name>
<keyword evidence="2" id="KW-1185">Reference proteome</keyword>
<dbReference type="EMBL" id="MU001494">
    <property type="protein sequence ID" value="KAF2449152.1"/>
    <property type="molecule type" value="Genomic_DNA"/>
</dbReference>
<protein>
    <submittedName>
        <fullName evidence="1">Uncharacterized protein</fullName>
    </submittedName>
</protein>
<evidence type="ECO:0000313" key="1">
    <source>
        <dbReference type="EMBL" id="KAF2449152.1"/>
    </source>
</evidence>
<sequence>MPAPPSPHDAAVLYLHSHIPRNLQVPAHREQSRDSAVAECCVMSLSWRRSQPRSWYVCCRSVH</sequence>
<gene>
    <name evidence="1" type="ORF">P171DRAFT_427418</name>
</gene>
<organism evidence="1 2">
    <name type="scientific">Karstenula rhodostoma CBS 690.94</name>
    <dbReference type="NCBI Taxonomy" id="1392251"/>
    <lineage>
        <taxon>Eukaryota</taxon>
        <taxon>Fungi</taxon>
        <taxon>Dikarya</taxon>
        <taxon>Ascomycota</taxon>
        <taxon>Pezizomycotina</taxon>
        <taxon>Dothideomycetes</taxon>
        <taxon>Pleosporomycetidae</taxon>
        <taxon>Pleosporales</taxon>
        <taxon>Massarineae</taxon>
        <taxon>Didymosphaeriaceae</taxon>
        <taxon>Karstenula</taxon>
    </lineage>
</organism>